<gene>
    <name evidence="2" type="ORF">V6N11_025474</name>
</gene>
<evidence type="ECO:0000313" key="2">
    <source>
        <dbReference type="EMBL" id="KAK8975971.1"/>
    </source>
</evidence>
<sequence>MLQLALQDRKLLHHNKQENWTKALKYTLCNLKWALYRFIGSTNFQPLSGTVTSATEVPAPGSLYAKRGSDPKSEARKPSNSVHNVNIM</sequence>
<dbReference type="Gene3D" id="1.10.418.40">
    <property type="entry name" value="Autophagy protein 6/Beclin 1"/>
    <property type="match status" value="1"/>
</dbReference>
<keyword evidence="3" id="KW-1185">Reference proteome</keyword>
<proteinExistence type="predicted"/>
<dbReference type="Proteomes" id="UP001396334">
    <property type="component" value="Unassembled WGS sequence"/>
</dbReference>
<dbReference type="EMBL" id="JBBPBN010000138">
    <property type="protein sequence ID" value="KAK8975971.1"/>
    <property type="molecule type" value="Genomic_DNA"/>
</dbReference>
<feature type="compositionally biased region" description="Basic and acidic residues" evidence="1">
    <location>
        <begin position="67"/>
        <end position="77"/>
    </location>
</feature>
<organism evidence="2 3">
    <name type="scientific">Hibiscus sabdariffa</name>
    <name type="common">roselle</name>
    <dbReference type="NCBI Taxonomy" id="183260"/>
    <lineage>
        <taxon>Eukaryota</taxon>
        <taxon>Viridiplantae</taxon>
        <taxon>Streptophyta</taxon>
        <taxon>Embryophyta</taxon>
        <taxon>Tracheophyta</taxon>
        <taxon>Spermatophyta</taxon>
        <taxon>Magnoliopsida</taxon>
        <taxon>eudicotyledons</taxon>
        <taxon>Gunneridae</taxon>
        <taxon>Pentapetalae</taxon>
        <taxon>rosids</taxon>
        <taxon>malvids</taxon>
        <taxon>Malvales</taxon>
        <taxon>Malvaceae</taxon>
        <taxon>Malvoideae</taxon>
        <taxon>Hibiscus</taxon>
    </lineage>
</organism>
<evidence type="ECO:0000313" key="3">
    <source>
        <dbReference type="Proteomes" id="UP001396334"/>
    </source>
</evidence>
<protein>
    <submittedName>
        <fullName evidence="2">Uncharacterized protein</fullName>
    </submittedName>
</protein>
<dbReference type="InterPro" id="IPR038274">
    <property type="entry name" value="Atg6/Beclin_C_sf"/>
</dbReference>
<feature type="compositionally biased region" description="Polar residues" evidence="1">
    <location>
        <begin position="78"/>
        <end position="88"/>
    </location>
</feature>
<reference evidence="2 3" key="1">
    <citation type="journal article" date="2024" name="G3 (Bethesda)">
        <title>Genome assembly of Hibiscus sabdariffa L. provides insights into metabolisms of medicinal natural products.</title>
        <authorList>
            <person name="Kim T."/>
        </authorList>
    </citation>
    <scope>NUCLEOTIDE SEQUENCE [LARGE SCALE GENOMIC DNA]</scope>
    <source>
        <strain evidence="2">TK-2024</strain>
        <tissue evidence="2">Old leaves</tissue>
    </source>
</reference>
<evidence type="ECO:0000256" key="1">
    <source>
        <dbReference type="SAM" id="MobiDB-lite"/>
    </source>
</evidence>
<accession>A0ABR2NIH2</accession>
<comment type="caution">
    <text evidence="2">The sequence shown here is derived from an EMBL/GenBank/DDBJ whole genome shotgun (WGS) entry which is preliminary data.</text>
</comment>
<feature type="region of interest" description="Disordered" evidence="1">
    <location>
        <begin position="60"/>
        <end position="88"/>
    </location>
</feature>
<name>A0ABR2NIH2_9ROSI</name>